<dbReference type="VEuPathDB" id="FungiDB:CLCR_10228"/>
<sequence length="451" mass="51259">MSDNTAGPSGPEPKLPGRYKRKLTEARREQNRRSQRVWREKQKQRHDDEVHAQVQQVLRRREWAREQEPEKLSAQSQTAGLTSSISARREEYSFPGPFLDDILAPEAGTDAQDEEIVFSEPVLPVKVAVYYYVPPVAEVEDYRHSWPVPDDVEFKTYTRPPGFIPRMAPCGNLSSSSSSLTPSEHLSPASFTHPRSLGSRTSISGARSRESLPSPYRNHLQLVGESCFAATMAIAQSLGVSMQAYINDHPSPFSTTSNADVHKIPVDLRPTAYQLIIPHPSYLDCIPFPHFRSMAIYLSSVKILDHCSLFLDLMHDGMICWGRERACAQYGRSMREGVAWNKRSWEVRRWFWRKWSWISRMTVEDIDGGIDDGAPAVAVQHDEAEFDDEDGMLSGSQWWWSLHDEEAGDTPAQEPEKVQEQEELGSLLSRVVTCNVGVRKSEESHLLVHWE</sequence>
<feature type="compositionally biased region" description="Polar residues" evidence="1">
    <location>
        <begin position="73"/>
        <end position="84"/>
    </location>
</feature>
<name>A0A1C1CVL5_9EURO</name>
<dbReference type="PANTHER" id="PTHR38116:SF8">
    <property type="entry name" value="BZIP DOMAIN-CONTAINING PROTEIN"/>
    <property type="match status" value="1"/>
</dbReference>
<dbReference type="Pfam" id="PF11905">
    <property type="entry name" value="DUF3425"/>
    <property type="match status" value="1"/>
</dbReference>
<evidence type="ECO:0000313" key="3">
    <source>
        <dbReference type="Proteomes" id="UP000094526"/>
    </source>
</evidence>
<feature type="compositionally biased region" description="Basic and acidic residues" evidence="1">
    <location>
        <begin position="22"/>
        <end position="51"/>
    </location>
</feature>
<evidence type="ECO:0000313" key="2">
    <source>
        <dbReference type="EMBL" id="OCT52485.1"/>
    </source>
</evidence>
<feature type="region of interest" description="Disordered" evidence="1">
    <location>
        <begin position="174"/>
        <end position="212"/>
    </location>
</feature>
<gene>
    <name evidence="2" type="ORF">CLCR_10228</name>
</gene>
<feature type="compositionally biased region" description="Basic and acidic residues" evidence="1">
    <location>
        <begin position="59"/>
        <end position="71"/>
    </location>
</feature>
<dbReference type="PANTHER" id="PTHR38116">
    <property type="entry name" value="CHROMOSOME 7, WHOLE GENOME SHOTGUN SEQUENCE"/>
    <property type="match status" value="1"/>
</dbReference>
<reference evidence="3" key="1">
    <citation type="submission" date="2015-07" db="EMBL/GenBank/DDBJ databases">
        <authorList>
            <person name="Teixeira M.M."/>
            <person name="Souza R.C."/>
            <person name="Almeida L.G."/>
            <person name="Vicente V.A."/>
            <person name="de Hoog S."/>
            <person name="Bocca A.L."/>
            <person name="de Almeida S.R."/>
            <person name="Vasconcelos A.T."/>
            <person name="Felipe M.S."/>
        </authorList>
    </citation>
    <scope>NUCLEOTIDE SEQUENCE [LARGE SCALE GENOMIC DNA]</scope>
    <source>
        <strain evidence="3">KSF</strain>
    </source>
</reference>
<dbReference type="OrthoDB" id="5973539at2759"/>
<dbReference type="AlphaFoldDB" id="A0A1C1CVL5"/>
<feature type="compositionally biased region" description="Low complexity" evidence="1">
    <location>
        <begin position="174"/>
        <end position="187"/>
    </location>
</feature>
<dbReference type="CDD" id="cd14688">
    <property type="entry name" value="bZIP_YAP"/>
    <property type="match status" value="1"/>
</dbReference>
<keyword evidence="3" id="KW-1185">Reference proteome</keyword>
<organism evidence="2 3">
    <name type="scientific">Cladophialophora carrionii</name>
    <dbReference type="NCBI Taxonomy" id="86049"/>
    <lineage>
        <taxon>Eukaryota</taxon>
        <taxon>Fungi</taxon>
        <taxon>Dikarya</taxon>
        <taxon>Ascomycota</taxon>
        <taxon>Pezizomycotina</taxon>
        <taxon>Eurotiomycetes</taxon>
        <taxon>Chaetothyriomycetidae</taxon>
        <taxon>Chaetothyriales</taxon>
        <taxon>Herpotrichiellaceae</taxon>
        <taxon>Cladophialophora</taxon>
    </lineage>
</organism>
<proteinExistence type="predicted"/>
<evidence type="ECO:0008006" key="4">
    <source>
        <dbReference type="Google" id="ProtNLM"/>
    </source>
</evidence>
<accession>A0A1C1CVL5</accession>
<dbReference type="EMBL" id="LGRB01000008">
    <property type="protein sequence ID" value="OCT52485.1"/>
    <property type="molecule type" value="Genomic_DNA"/>
</dbReference>
<comment type="caution">
    <text evidence="2">The sequence shown here is derived from an EMBL/GenBank/DDBJ whole genome shotgun (WGS) entry which is preliminary data.</text>
</comment>
<dbReference type="VEuPathDB" id="FungiDB:G647_03881"/>
<dbReference type="Proteomes" id="UP000094526">
    <property type="component" value="Unassembled WGS sequence"/>
</dbReference>
<dbReference type="InterPro" id="IPR021833">
    <property type="entry name" value="DUF3425"/>
</dbReference>
<evidence type="ECO:0000256" key="1">
    <source>
        <dbReference type="SAM" id="MobiDB-lite"/>
    </source>
</evidence>
<protein>
    <recommendedName>
        <fullName evidence="4">BZIP domain-containing protein</fullName>
    </recommendedName>
</protein>
<feature type="region of interest" description="Disordered" evidence="1">
    <location>
        <begin position="1"/>
        <end position="84"/>
    </location>
</feature>